<evidence type="ECO:0000256" key="1">
    <source>
        <dbReference type="SAM" id="MobiDB-lite"/>
    </source>
</evidence>
<dbReference type="OrthoDB" id="2448611at2759"/>
<protein>
    <submittedName>
        <fullName evidence="2">Uncharacterized protein</fullName>
    </submittedName>
</protein>
<keyword evidence="3" id="KW-1185">Reference proteome</keyword>
<proteinExistence type="predicted"/>
<gene>
    <name evidence="2" type="ORF">BG011_006430</name>
</gene>
<organism evidence="2 3">
    <name type="scientific">Mortierella polycephala</name>
    <dbReference type="NCBI Taxonomy" id="41804"/>
    <lineage>
        <taxon>Eukaryota</taxon>
        <taxon>Fungi</taxon>
        <taxon>Fungi incertae sedis</taxon>
        <taxon>Mucoromycota</taxon>
        <taxon>Mortierellomycotina</taxon>
        <taxon>Mortierellomycetes</taxon>
        <taxon>Mortierellales</taxon>
        <taxon>Mortierellaceae</taxon>
        <taxon>Mortierella</taxon>
    </lineage>
</organism>
<reference evidence="2" key="1">
    <citation type="journal article" date="2020" name="Fungal Divers.">
        <title>Resolving the Mortierellaceae phylogeny through synthesis of multi-gene phylogenetics and phylogenomics.</title>
        <authorList>
            <person name="Vandepol N."/>
            <person name="Liber J."/>
            <person name="Desiro A."/>
            <person name="Na H."/>
            <person name="Kennedy M."/>
            <person name="Barry K."/>
            <person name="Grigoriev I.V."/>
            <person name="Miller A.N."/>
            <person name="O'Donnell K."/>
            <person name="Stajich J.E."/>
            <person name="Bonito G."/>
        </authorList>
    </citation>
    <scope>NUCLEOTIDE SEQUENCE</scope>
    <source>
        <strain evidence="2">KOD948</strain>
    </source>
</reference>
<name>A0A9P6TZY9_9FUNG</name>
<feature type="compositionally biased region" description="Low complexity" evidence="1">
    <location>
        <begin position="27"/>
        <end position="62"/>
    </location>
</feature>
<evidence type="ECO:0000313" key="2">
    <source>
        <dbReference type="EMBL" id="KAG0253318.1"/>
    </source>
</evidence>
<evidence type="ECO:0000313" key="3">
    <source>
        <dbReference type="Proteomes" id="UP000726737"/>
    </source>
</evidence>
<dbReference type="EMBL" id="JAAAJA010000466">
    <property type="protein sequence ID" value="KAG0253318.1"/>
    <property type="molecule type" value="Genomic_DNA"/>
</dbReference>
<feature type="compositionally biased region" description="Basic residues" evidence="1">
    <location>
        <begin position="89"/>
        <end position="100"/>
    </location>
</feature>
<sequence>MSETIALTRTQLEEHINYYSILFGDTPSSAPSESKSSSTPALASAESEASSPSARAVSSSSSQKPKVSHILRSNKITAPHVNDVSRSQRMGKRREKRLKKGAQEVRDAMDKVADKSNSLNRVTTLEDVDAAYKARSDNKMRTTLRAFEHRDFVLTGNGTSWGLQNEDSCRRLAKMRNRHRFPQKYL</sequence>
<dbReference type="AlphaFoldDB" id="A0A9P6TZY9"/>
<feature type="region of interest" description="Disordered" evidence="1">
    <location>
        <begin position="23"/>
        <end position="100"/>
    </location>
</feature>
<dbReference type="Proteomes" id="UP000726737">
    <property type="component" value="Unassembled WGS sequence"/>
</dbReference>
<accession>A0A9P6TZY9</accession>
<comment type="caution">
    <text evidence="2">The sequence shown here is derived from an EMBL/GenBank/DDBJ whole genome shotgun (WGS) entry which is preliminary data.</text>
</comment>